<evidence type="ECO:0000313" key="3">
    <source>
        <dbReference type="EMBL" id="AFK16856.1"/>
    </source>
</evidence>
<dbReference type="Proteomes" id="UP000006465">
    <property type="component" value="Chromosome"/>
</dbReference>
<feature type="transmembrane region" description="Helical" evidence="2">
    <location>
        <begin position="123"/>
        <end position="145"/>
    </location>
</feature>
<dbReference type="EMBL" id="CP003540">
    <property type="protein sequence ID" value="AFK16856.1"/>
    <property type="molecule type" value="Genomic_DNA"/>
</dbReference>
<gene>
    <name evidence="3" type="ORF">CP258_06285</name>
</gene>
<feature type="compositionally biased region" description="Polar residues" evidence="1">
    <location>
        <begin position="1"/>
        <end position="24"/>
    </location>
</feature>
<dbReference type="KEGG" id="coe:CP258_06285"/>
<dbReference type="RefSeq" id="WP_014367185.1">
    <property type="nucleotide sequence ID" value="NC_017945.3"/>
</dbReference>
<keyword evidence="2" id="KW-0812">Transmembrane</keyword>
<name>A0AAU8PN62_CORPS</name>
<sequence length="173" mass="18192">MTTPKNPYGNNENDFGSGLSQPNSMPAYPGTGNTEGAYGQDSFNGMSYNNQEYGAVAPVNNTIAYWALGFAVVSILAVLSIVGLVFAFIPALIALVLAIIALVKAHKMPLGAKTHKGMSIVSLVLSVLVILASLVGTLILGAFVVDTAGNCVNLPQEEQQKCIESELSKKFNN</sequence>
<protein>
    <submittedName>
        <fullName evidence="3">DUF4190 domain-containing protein</fullName>
    </submittedName>
</protein>
<accession>A0AAU8PN62</accession>
<dbReference type="AlphaFoldDB" id="A0AAU8PN62"/>
<evidence type="ECO:0000256" key="2">
    <source>
        <dbReference type="SAM" id="Phobius"/>
    </source>
</evidence>
<reference evidence="3 4" key="1">
    <citation type="journal article" date="2013" name="J. Biotechnol.">
        <title>Genome sequence of Corynebacterium pseudotuberculosis biovar equi strain 258 and prediction of antigenic targets to improve biotechnological vaccine production.</title>
        <authorList>
            <person name="Soares S.C."/>
            <person name="Trost E."/>
            <person name="Ramos R.T."/>
            <person name="Carneiro A.R."/>
            <person name="Santos A.R."/>
            <person name="Pinto A.C."/>
            <person name="Barbosa E."/>
            <person name="Aburjaile F."/>
            <person name="Ali A."/>
            <person name="Diniz C.A."/>
            <person name="Hassan S.S."/>
            <person name="Fiaux K."/>
            <person name="Guimaraes L.C."/>
            <person name="Bakhtiar S.M."/>
            <person name="Pereira U."/>
            <person name="Almeida S.S."/>
            <person name="Abreu V.A."/>
            <person name="Rocha F.S."/>
            <person name="Dorella F.A."/>
            <person name="Miyoshi A."/>
            <person name="Silva A."/>
            <person name="Azevedo V."/>
            <person name="Tauch A."/>
        </authorList>
    </citation>
    <scope>NUCLEOTIDE SEQUENCE [LARGE SCALE GENOMIC DNA]</scope>
    <source>
        <strain evidence="3 4">258</strain>
    </source>
</reference>
<evidence type="ECO:0000256" key="1">
    <source>
        <dbReference type="SAM" id="MobiDB-lite"/>
    </source>
</evidence>
<evidence type="ECO:0000313" key="4">
    <source>
        <dbReference type="Proteomes" id="UP000006465"/>
    </source>
</evidence>
<organism evidence="3 4">
    <name type="scientific">Corynebacterium pseudotuberculosis 258</name>
    <dbReference type="NCBI Taxonomy" id="1168865"/>
    <lineage>
        <taxon>Bacteria</taxon>
        <taxon>Bacillati</taxon>
        <taxon>Actinomycetota</taxon>
        <taxon>Actinomycetes</taxon>
        <taxon>Mycobacteriales</taxon>
        <taxon>Corynebacteriaceae</taxon>
        <taxon>Corynebacterium</taxon>
    </lineage>
</organism>
<keyword evidence="2" id="KW-0472">Membrane</keyword>
<feature type="region of interest" description="Disordered" evidence="1">
    <location>
        <begin position="1"/>
        <end position="26"/>
    </location>
</feature>
<proteinExistence type="predicted"/>
<keyword evidence="2" id="KW-1133">Transmembrane helix</keyword>
<feature type="transmembrane region" description="Helical" evidence="2">
    <location>
        <begin position="70"/>
        <end position="103"/>
    </location>
</feature>